<dbReference type="PANTHER" id="PTHR19879">
    <property type="entry name" value="TRANSCRIPTION INITIATION FACTOR TFIID"/>
    <property type="match status" value="1"/>
</dbReference>
<sequence>MLKGHKQEVSTLAFHPSTGLLASGSGDETVRLWDTATGKTTATFTCPDSVESVAFSPDGKTVAAGFSAFSSSEETALLWPVP</sequence>
<dbReference type="InterPro" id="IPR011047">
    <property type="entry name" value="Quinoprotein_ADH-like_sf"/>
</dbReference>
<protein>
    <submittedName>
        <fullName evidence="4">Uncharacterized protein</fullName>
    </submittedName>
</protein>
<dbReference type="Proteomes" id="UP000481109">
    <property type="component" value="Unassembled WGS sequence"/>
</dbReference>
<keyword evidence="5" id="KW-1185">Reference proteome</keyword>
<evidence type="ECO:0000256" key="3">
    <source>
        <dbReference type="PROSITE-ProRule" id="PRU00221"/>
    </source>
</evidence>
<dbReference type="PROSITE" id="PS00678">
    <property type="entry name" value="WD_REPEATS_1"/>
    <property type="match status" value="1"/>
</dbReference>
<dbReference type="InterPro" id="IPR001680">
    <property type="entry name" value="WD40_rpt"/>
</dbReference>
<proteinExistence type="predicted"/>
<dbReference type="AlphaFoldDB" id="A0A6G4XUN5"/>
<name>A0A6G4XUN5_9ACTN</name>
<evidence type="ECO:0000256" key="2">
    <source>
        <dbReference type="ARBA" id="ARBA00022737"/>
    </source>
</evidence>
<reference evidence="4 5" key="1">
    <citation type="submission" date="2020-02" db="EMBL/GenBank/DDBJ databases">
        <title>Whole-genome analyses of novel actinobacteria.</title>
        <authorList>
            <person name="Sahin N."/>
            <person name="Tokatli A."/>
        </authorList>
    </citation>
    <scope>NUCLEOTIDE SEQUENCE [LARGE SCALE GENOMIC DNA]</scope>
    <source>
        <strain evidence="4 5">YC504</strain>
    </source>
</reference>
<dbReference type="Pfam" id="PF00400">
    <property type="entry name" value="WD40"/>
    <property type="match status" value="2"/>
</dbReference>
<keyword evidence="1 3" id="KW-0853">WD repeat</keyword>
<dbReference type="InterPro" id="IPR019775">
    <property type="entry name" value="WD40_repeat_CS"/>
</dbReference>
<dbReference type="PROSITE" id="PS50082">
    <property type="entry name" value="WD_REPEATS_2"/>
    <property type="match status" value="1"/>
</dbReference>
<dbReference type="PANTHER" id="PTHR19879:SF9">
    <property type="entry name" value="TRANSCRIPTION INITIATION FACTOR TFIID SUBUNIT 5"/>
    <property type="match status" value="1"/>
</dbReference>
<dbReference type="SUPFAM" id="SSF50998">
    <property type="entry name" value="Quinoprotein alcohol dehydrogenase-like"/>
    <property type="match status" value="1"/>
</dbReference>
<dbReference type="Gene3D" id="2.130.10.10">
    <property type="entry name" value="YVTN repeat-like/Quinoprotein amine dehydrogenase"/>
    <property type="match status" value="1"/>
</dbReference>
<comment type="caution">
    <text evidence="4">The sequence shown here is derived from an EMBL/GenBank/DDBJ whole genome shotgun (WGS) entry which is preliminary data.</text>
</comment>
<feature type="repeat" description="WD" evidence="3">
    <location>
        <begin position="2"/>
        <end position="43"/>
    </location>
</feature>
<dbReference type="SMART" id="SM00320">
    <property type="entry name" value="WD40"/>
    <property type="match status" value="2"/>
</dbReference>
<organism evidence="4 5">
    <name type="scientific">Streptomyces mesophilus</name>
    <dbReference type="NCBI Taxonomy" id="1775132"/>
    <lineage>
        <taxon>Bacteria</taxon>
        <taxon>Bacillati</taxon>
        <taxon>Actinomycetota</taxon>
        <taxon>Actinomycetes</taxon>
        <taxon>Kitasatosporales</taxon>
        <taxon>Streptomycetaceae</taxon>
        <taxon>Streptomyces</taxon>
    </lineage>
</organism>
<evidence type="ECO:0000313" key="4">
    <source>
        <dbReference type="EMBL" id="NGO80517.1"/>
    </source>
</evidence>
<gene>
    <name evidence="4" type="ORF">G6045_33400</name>
</gene>
<dbReference type="EMBL" id="JAAKZW010000224">
    <property type="protein sequence ID" value="NGO80517.1"/>
    <property type="molecule type" value="Genomic_DNA"/>
</dbReference>
<evidence type="ECO:0000313" key="5">
    <source>
        <dbReference type="Proteomes" id="UP000481109"/>
    </source>
</evidence>
<keyword evidence="2" id="KW-0677">Repeat</keyword>
<dbReference type="PROSITE" id="PS50294">
    <property type="entry name" value="WD_REPEATS_REGION"/>
    <property type="match status" value="1"/>
</dbReference>
<dbReference type="InterPro" id="IPR015943">
    <property type="entry name" value="WD40/YVTN_repeat-like_dom_sf"/>
</dbReference>
<evidence type="ECO:0000256" key="1">
    <source>
        <dbReference type="ARBA" id="ARBA00022574"/>
    </source>
</evidence>
<accession>A0A6G4XUN5</accession>